<reference evidence="8 9" key="1">
    <citation type="journal article" date="2019" name="Emerg. Microbes Infect.">
        <title>Comprehensive subspecies identification of 175 nontuberculous mycobacteria species based on 7547 genomic profiles.</title>
        <authorList>
            <person name="Matsumoto Y."/>
            <person name="Kinjo T."/>
            <person name="Motooka D."/>
            <person name="Nabeya D."/>
            <person name="Jung N."/>
            <person name="Uechi K."/>
            <person name="Horii T."/>
            <person name="Iida T."/>
            <person name="Fujita J."/>
            <person name="Nakamura S."/>
        </authorList>
    </citation>
    <scope>NUCLEOTIDE SEQUENCE [LARGE SCALE GENOMIC DNA]</scope>
    <source>
        <strain evidence="8 9">JCM 13323</strain>
    </source>
</reference>
<keyword evidence="5 7" id="KW-0472">Membrane</keyword>
<organism evidence="8 9">
    <name type="scientific">Mycolicibacterium psychrotolerans</name>
    <dbReference type="NCBI Taxonomy" id="216929"/>
    <lineage>
        <taxon>Bacteria</taxon>
        <taxon>Bacillati</taxon>
        <taxon>Actinomycetota</taxon>
        <taxon>Actinomycetes</taxon>
        <taxon>Mycobacteriales</taxon>
        <taxon>Mycobacteriaceae</taxon>
        <taxon>Mycolicibacterium</taxon>
    </lineage>
</organism>
<sequence length="429" mass="45962">MPDPLRVLTRRFGPPPGGQYRAMQQQLTPPRPRRSPAALAGAFLAGLATGALTTRKAADERPEPPSPAGPVGTPVTEPAEPPRPAQDVEDRPDADDPDKPDSPTELTRPSLLYVLRQTAGEFTRDQCMDLAAALTYYAVLSLFPALLVVMSLLGVVGQGERTADTILGIVDDVSPGAAVDVLRQPIEQLVNAPSAGFTLVAGLLGALWSASGYVGAFGRAMNRIYEVEEGRPAWKLRLQQLGLTFGGLIVAAIAALLLAVSGPVAEAVGGHLGIGQTGLTVWNIARWPVLLLLVVVGVATLYFTGPNVKQPKFRWISVGAAIAILTWIVASLLFGFYVANFGSYNKTFGTLAGVIVFLLWLWLTNLALLFGAEVDAELERGRQLQAGIPAEDLLQLPLRDTKVIDKNAEKEHALRERGRTLRRSHGKRA</sequence>
<feature type="region of interest" description="Disordered" evidence="6">
    <location>
        <begin position="1"/>
        <end position="110"/>
    </location>
</feature>
<evidence type="ECO:0000256" key="1">
    <source>
        <dbReference type="ARBA" id="ARBA00004651"/>
    </source>
</evidence>
<feature type="transmembrane region" description="Helical" evidence="7">
    <location>
        <begin position="315"/>
        <end position="339"/>
    </location>
</feature>
<dbReference type="NCBIfam" id="TIGR00765">
    <property type="entry name" value="yihY_not_rbn"/>
    <property type="match status" value="1"/>
</dbReference>
<dbReference type="PANTHER" id="PTHR30213:SF0">
    <property type="entry name" value="UPF0761 MEMBRANE PROTEIN YIHY"/>
    <property type="match status" value="1"/>
</dbReference>
<dbReference type="EMBL" id="AP022574">
    <property type="protein sequence ID" value="BBX67133.1"/>
    <property type="molecule type" value="Genomic_DNA"/>
</dbReference>
<keyword evidence="9" id="KW-1185">Reference proteome</keyword>
<evidence type="ECO:0000256" key="5">
    <source>
        <dbReference type="ARBA" id="ARBA00023136"/>
    </source>
</evidence>
<dbReference type="AlphaFoldDB" id="A0A7I7M6H6"/>
<gene>
    <name evidence="8" type="ORF">MPSYJ_05940</name>
</gene>
<dbReference type="PANTHER" id="PTHR30213">
    <property type="entry name" value="INNER MEMBRANE PROTEIN YHJD"/>
    <property type="match status" value="1"/>
</dbReference>
<feature type="transmembrane region" description="Helical" evidence="7">
    <location>
        <begin position="351"/>
        <end position="372"/>
    </location>
</feature>
<feature type="compositionally biased region" description="Low complexity" evidence="6">
    <location>
        <begin position="35"/>
        <end position="55"/>
    </location>
</feature>
<dbReference type="GO" id="GO:0005886">
    <property type="term" value="C:plasma membrane"/>
    <property type="evidence" value="ECO:0007669"/>
    <property type="project" value="UniProtKB-SubCell"/>
</dbReference>
<keyword evidence="4 7" id="KW-1133">Transmembrane helix</keyword>
<feature type="transmembrane region" description="Helical" evidence="7">
    <location>
        <begin position="197"/>
        <end position="220"/>
    </location>
</feature>
<evidence type="ECO:0000256" key="6">
    <source>
        <dbReference type="SAM" id="MobiDB-lite"/>
    </source>
</evidence>
<name>A0A7I7M6H6_9MYCO</name>
<comment type="subcellular location">
    <subcellularLocation>
        <location evidence="1">Cell membrane</location>
        <topology evidence="1">Multi-pass membrane protein</topology>
    </subcellularLocation>
</comment>
<proteinExistence type="predicted"/>
<dbReference type="KEGG" id="mpsc:MPSYJ_05940"/>
<feature type="transmembrane region" description="Helical" evidence="7">
    <location>
        <begin position="284"/>
        <end position="303"/>
    </location>
</feature>
<feature type="transmembrane region" description="Helical" evidence="7">
    <location>
        <begin position="134"/>
        <end position="156"/>
    </location>
</feature>
<evidence type="ECO:0000313" key="8">
    <source>
        <dbReference type="EMBL" id="BBX67133.1"/>
    </source>
</evidence>
<evidence type="ECO:0000256" key="2">
    <source>
        <dbReference type="ARBA" id="ARBA00022475"/>
    </source>
</evidence>
<dbReference type="Proteomes" id="UP000466514">
    <property type="component" value="Chromosome"/>
</dbReference>
<accession>A0A7I7M6H6</accession>
<dbReference type="Pfam" id="PF03631">
    <property type="entry name" value="Virul_fac_BrkB"/>
    <property type="match status" value="1"/>
</dbReference>
<keyword evidence="2" id="KW-1003">Cell membrane</keyword>
<feature type="transmembrane region" description="Helical" evidence="7">
    <location>
        <begin position="241"/>
        <end position="264"/>
    </location>
</feature>
<keyword evidence="3 7" id="KW-0812">Transmembrane</keyword>
<protein>
    <submittedName>
        <fullName evidence="8">Uncharacterized protein</fullName>
    </submittedName>
</protein>
<evidence type="ECO:0000313" key="9">
    <source>
        <dbReference type="Proteomes" id="UP000466514"/>
    </source>
</evidence>
<dbReference type="InterPro" id="IPR017039">
    <property type="entry name" value="Virul_fac_BrkB"/>
</dbReference>
<evidence type="ECO:0000256" key="3">
    <source>
        <dbReference type="ARBA" id="ARBA00022692"/>
    </source>
</evidence>
<evidence type="ECO:0000256" key="4">
    <source>
        <dbReference type="ARBA" id="ARBA00022989"/>
    </source>
</evidence>
<evidence type="ECO:0000256" key="7">
    <source>
        <dbReference type="SAM" id="Phobius"/>
    </source>
</evidence>